<organism evidence="8 9">
    <name type="scientific">Brevundimonas subvibrioides</name>
    <dbReference type="NCBI Taxonomy" id="74313"/>
    <lineage>
        <taxon>Bacteria</taxon>
        <taxon>Pseudomonadati</taxon>
        <taxon>Pseudomonadota</taxon>
        <taxon>Alphaproteobacteria</taxon>
        <taxon>Caulobacterales</taxon>
        <taxon>Caulobacteraceae</taxon>
        <taxon>Brevundimonas</taxon>
    </lineage>
</organism>
<keyword evidence="6" id="KW-0560">Oxidoreductase</keyword>
<dbReference type="EMBL" id="NCEQ01000023">
    <property type="protein sequence ID" value="OYX54657.1"/>
    <property type="molecule type" value="Genomic_DNA"/>
</dbReference>
<comment type="cofactor">
    <cofactor evidence="1">
        <name>FAD</name>
        <dbReference type="ChEBI" id="CHEBI:57692"/>
    </cofactor>
</comment>
<evidence type="ECO:0000256" key="4">
    <source>
        <dbReference type="ARBA" id="ARBA00022827"/>
    </source>
</evidence>
<dbReference type="PANTHER" id="PTHR43098:SF3">
    <property type="entry name" value="L-ORNITHINE N(5)-MONOOXYGENASE-RELATED"/>
    <property type="match status" value="1"/>
</dbReference>
<dbReference type="Proteomes" id="UP000216147">
    <property type="component" value="Unassembled WGS sequence"/>
</dbReference>
<keyword evidence="5" id="KW-0521">NADP</keyword>
<keyword evidence="3" id="KW-0285">Flavoprotein</keyword>
<dbReference type="PANTHER" id="PTHR43098">
    <property type="entry name" value="L-ORNITHINE N(5)-MONOOXYGENASE-RELATED"/>
    <property type="match status" value="1"/>
</dbReference>
<keyword evidence="7 8" id="KW-0503">Monooxygenase</keyword>
<comment type="similarity">
    <text evidence="2">Belongs to the FAD-binding monooxygenase family.</text>
</comment>
<dbReference type="Gene3D" id="3.50.50.60">
    <property type="entry name" value="FAD/NAD(P)-binding domain"/>
    <property type="match status" value="2"/>
</dbReference>
<evidence type="ECO:0000256" key="2">
    <source>
        <dbReference type="ARBA" id="ARBA00010139"/>
    </source>
</evidence>
<reference evidence="8 9" key="1">
    <citation type="submission" date="2017-03" db="EMBL/GenBank/DDBJ databases">
        <title>Lifting the veil on microbial sulfur biogeochemistry in mining wastewaters.</title>
        <authorList>
            <person name="Kantor R.S."/>
            <person name="Colenbrander Nelson T."/>
            <person name="Marshall S."/>
            <person name="Bennett D."/>
            <person name="Apte S."/>
            <person name="Camacho D."/>
            <person name="Thomas B.C."/>
            <person name="Warren L.A."/>
            <person name="Banfield J.F."/>
        </authorList>
    </citation>
    <scope>NUCLEOTIDE SEQUENCE [LARGE SCALE GENOMIC DNA]</scope>
    <source>
        <strain evidence="8">32-68-21</strain>
    </source>
</reference>
<dbReference type="InterPro" id="IPR050775">
    <property type="entry name" value="FAD-binding_Monooxygenases"/>
</dbReference>
<dbReference type="Pfam" id="PF00743">
    <property type="entry name" value="FMO-like"/>
    <property type="match status" value="1"/>
</dbReference>
<evidence type="ECO:0000256" key="7">
    <source>
        <dbReference type="ARBA" id="ARBA00023033"/>
    </source>
</evidence>
<dbReference type="InterPro" id="IPR036188">
    <property type="entry name" value="FAD/NAD-bd_sf"/>
</dbReference>
<accession>A0A258HDF0</accession>
<evidence type="ECO:0000256" key="5">
    <source>
        <dbReference type="ARBA" id="ARBA00022857"/>
    </source>
</evidence>
<name>A0A258HDF0_9CAUL</name>
<evidence type="ECO:0000313" key="9">
    <source>
        <dbReference type="Proteomes" id="UP000216147"/>
    </source>
</evidence>
<evidence type="ECO:0000313" key="8">
    <source>
        <dbReference type="EMBL" id="OYX54657.1"/>
    </source>
</evidence>
<dbReference type="AlphaFoldDB" id="A0A258HDF0"/>
<protein>
    <submittedName>
        <fullName evidence="8">Cyclohexanone monooxygenase</fullName>
    </submittedName>
</protein>
<dbReference type="PRINTS" id="PR00411">
    <property type="entry name" value="PNDRDTASEI"/>
</dbReference>
<proteinExistence type="inferred from homology"/>
<evidence type="ECO:0000256" key="3">
    <source>
        <dbReference type="ARBA" id="ARBA00022630"/>
    </source>
</evidence>
<dbReference type="GO" id="GO:0050661">
    <property type="term" value="F:NADP binding"/>
    <property type="evidence" value="ECO:0007669"/>
    <property type="project" value="InterPro"/>
</dbReference>
<dbReference type="InterPro" id="IPR020946">
    <property type="entry name" value="Flavin_mOase-like"/>
</dbReference>
<dbReference type="GO" id="GO:0004499">
    <property type="term" value="F:N,N-dimethylaniline monooxygenase activity"/>
    <property type="evidence" value="ECO:0007669"/>
    <property type="project" value="InterPro"/>
</dbReference>
<evidence type="ECO:0000256" key="1">
    <source>
        <dbReference type="ARBA" id="ARBA00001974"/>
    </source>
</evidence>
<dbReference type="SUPFAM" id="SSF51905">
    <property type="entry name" value="FAD/NAD(P)-binding domain"/>
    <property type="match status" value="2"/>
</dbReference>
<comment type="caution">
    <text evidence="8">The sequence shown here is derived from an EMBL/GenBank/DDBJ whole genome shotgun (WGS) entry which is preliminary data.</text>
</comment>
<dbReference type="GO" id="GO:0050660">
    <property type="term" value="F:flavin adenine dinucleotide binding"/>
    <property type="evidence" value="ECO:0007669"/>
    <property type="project" value="InterPro"/>
</dbReference>
<keyword evidence="4" id="KW-0274">FAD</keyword>
<gene>
    <name evidence="8" type="ORF">B7Y86_15835</name>
</gene>
<evidence type="ECO:0000256" key="6">
    <source>
        <dbReference type="ARBA" id="ARBA00023002"/>
    </source>
</evidence>
<sequence length="541" mass="59419">MVETVQIDIVVIGAGLAGLRALHTFRAQGFGVQVLEASDEVGGVWNFNRYPGARCDVESFDYSYRFSEDLEQEWRWSERYAKQPEILSYINHVADRFDLKRDISLNTRVRRAELEATTGRWLIEAEDGRRWSAQRFVMAVGQLSTPKATTYPGQETFEGQVLYSARWPRDPVDLQGKRVAIIGTGSSGVQMTPIIAAQAEHLTVFQRTANYSIPAANAPVSDEEDAAVKANYRARREAARNSPSGLGFAPDPRSAAEVEPEEREQAFEAAWNRLGFGFALTFKDILLNQAANDIASAFVQKKIGEQIEDPVLRDKLVPKGFPFGTRRPSVDGGYFATFNRPNVSLVDITETPIQTFTPTGIRTGAQDLAFDVVIYATGFDVFTGSILKIDIVGRGGQTLKDAWAGGPASYLGIGVHGFPNLFFIGGPGSPSLLSNVILSSEEQIDWLAALFDTARANGVSEIEATQAAQADWVDHVNARAHETLYMKTPSYYIGAEMPGKPRVFMPYSGGVRGYRRILEKAAAKGYDGFDLRGGEAMRAAS</sequence>